<keyword evidence="10" id="KW-1185">Reference proteome</keyword>
<dbReference type="GO" id="GO:0006654">
    <property type="term" value="P:phosphatidic acid biosynthetic process"/>
    <property type="evidence" value="ECO:0007669"/>
    <property type="project" value="TreeGrafter"/>
</dbReference>
<dbReference type="SUPFAM" id="SSF69593">
    <property type="entry name" value="Glycerol-3-phosphate (1)-acyltransferase"/>
    <property type="match status" value="1"/>
</dbReference>
<feature type="domain" description="Phospholipid/glycerol acyltransferase" evidence="8">
    <location>
        <begin position="72"/>
        <end position="186"/>
    </location>
</feature>
<dbReference type="EMBL" id="JAMQJZ010000013">
    <property type="protein sequence ID" value="MDC3421750.1"/>
    <property type="molecule type" value="Genomic_DNA"/>
</dbReference>
<dbReference type="PANTHER" id="PTHR10434:SF64">
    <property type="entry name" value="1-ACYL-SN-GLYCEROL-3-PHOSPHATE ACYLTRANSFERASE-RELATED"/>
    <property type="match status" value="1"/>
</dbReference>
<dbReference type="PANTHER" id="PTHR10434">
    <property type="entry name" value="1-ACYL-SN-GLYCEROL-3-PHOSPHATE ACYLTRANSFERASE"/>
    <property type="match status" value="1"/>
</dbReference>
<evidence type="ECO:0000259" key="8">
    <source>
        <dbReference type="SMART" id="SM00563"/>
    </source>
</evidence>
<dbReference type="RefSeq" id="WP_259866073.1">
    <property type="nucleotide sequence ID" value="NZ_JAMQJZ010000013.1"/>
</dbReference>
<comment type="similarity">
    <text evidence="2 7">Belongs to the 1-acyl-sn-glycerol-3-phosphate acyltransferase family.</text>
</comment>
<dbReference type="GO" id="GO:0016020">
    <property type="term" value="C:membrane"/>
    <property type="evidence" value="ECO:0007669"/>
    <property type="project" value="InterPro"/>
</dbReference>
<accession>A0A9X4AKT1</accession>
<dbReference type="Proteomes" id="UP001145072">
    <property type="component" value="Unassembled WGS sequence"/>
</dbReference>
<keyword evidence="5 7" id="KW-0443">Lipid metabolism</keyword>
<evidence type="ECO:0000313" key="9">
    <source>
        <dbReference type="EMBL" id="MDC3421750.1"/>
    </source>
</evidence>
<dbReference type="SMART" id="SM00563">
    <property type="entry name" value="PlsC"/>
    <property type="match status" value="1"/>
</dbReference>
<keyword evidence="6 7" id="KW-0012">Acyltransferase</keyword>
<evidence type="ECO:0000256" key="5">
    <source>
        <dbReference type="ARBA" id="ARBA00023098"/>
    </source>
</evidence>
<evidence type="ECO:0000313" key="10">
    <source>
        <dbReference type="Proteomes" id="UP001145072"/>
    </source>
</evidence>
<dbReference type="InterPro" id="IPR002123">
    <property type="entry name" value="Plipid/glycerol_acylTrfase"/>
</dbReference>
<dbReference type="GO" id="GO:0003841">
    <property type="term" value="F:1-acylglycerol-3-phosphate O-acyltransferase activity"/>
    <property type="evidence" value="ECO:0007669"/>
    <property type="project" value="UniProtKB-UniRule"/>
</dbReference>
<evidence type="ECO:0000256" key="7">
    <source>
        <dbReference type="RuleBase" id="RU361267"/>
    </source>
</evidence>
<keyword evidence="7" id="KW-1208">Phospholipid metabolism</keyword>
<organism evidence="9 10">
    <name type="scientific">Aquibacillus koreensis</name>
    <dbReference type="NCBI Taxonomy" id="279446"/>
    <lineage>
        <taxon>Bacteria</taxon>
        <taxon>Bacillati</taxon>
        <taxon>Bacillota</taxon>
        <taxon>Bacilli</taxon>
        <taxon>Bacillales</taxon>
        <taxon>Bacillaceae</taxon>
        <taxon>Aquibacillus</taxon>
    </lineage>
</organism>
<evidence type="ECO:0000256" key="4">
    <source>
        <dbReference type="ARBA" id="ARBA00022679"/>
    </source>
</evidence>
<keyword evidence="3 7" id="KW-0444">Lipid biosynthesis</keyword>
<name>A0A9X4AKT1_9BACI</name>
<dbReference type="InterPro" id="IPR004552">
    <property type="entry name" value="AGP_acyltrans"/>
</dbReference>
<evidence type="ECO:0000256" key="6">
    <source>
        <dbReference type="ARBA" id="ARBA00023315"/>
    </source>
</evidence>
<evidence type="ECO:0000256" key="3">
    <source>
        <dbReference type="ARBA" id="ARBA00022516"/>
    </source>
</evidence>
<comment type="pathway">
    <text evidence="1">Lipid metabolism.</text>
</comment>
<keyword evidence="7" id="KW-0594">Phospholipid biosynthesis</keyword>
<proteinExistence type="inferred from homology"/>
<dbReference type="AlphaFoldDB" id="A0A9X4AKT1"/>
<reference evidence="9" key="1">
    <citation type="submission" date="2022-06" db="EMBL/GenBank/DDBJ databases">
        <title>Aquibacillus sp. a new bacterium isolated from soil saline samples.</title>
        <authorList>
            <person name="Galisteo C."/>
            <person name="De La Haba R."/>
            <person name="Sanchez-Porro C."/>
            <person name="Ventosa A."/>
        </authorList>
    </citation>
    <scope>NUCLEOTIDE SEQUENCE</scope>
    <source>
        <strain evidence="9">JCM 12387</strain>
    </source>
</reference>
<sequence length="239" mass="26795">MRSLFIYVYAGWLVFKSVPNLIKVKRMPNTVSIENKNEQVFETPKQVSQNVIKKIGVRVHTKGMDKLPDGPVLFVCNHQGLFDILVLLGYAGKPLGFIAKQEIKKIPIIPAWMKQMHCVFIDRTDRRGAIKVINEGIENIKQGQSMVIFPEGTRSRGGKVNEFKSGSLRLGTKAEVPIVPIAIEGTYKILEANDGKIKPADVYLEVCDPIYPNEYKDKKNTELAGQIQMAVERAIQANS</sequence>
<comment type="catalytic activity">
    <reaction evidence="7">
        <text>a 1-acyl-sn-glycero-3-phosphate + an acyl-CoA = a 1,2-diacyl-sn-glycero-3-phosphate + CoA</text>
        <dbReference type="Rhea" id="RHEA:19709"/>
        <dbReference type="ChEBI" id="CHEBI:57287"/>
        <dbReference type="ChEBI" id="CHEBI:57970"/>
        <dbReference type="ChEBI" id="CHEBI:58342"/>
        <dbReference type="ChEBI" id="CHEBI:58608"/>
        <dbReference type="EC" id="2.3.1.51"/>
    </reaction>
</comment>
<comment type="caution">
    <text evidence="9">The sequence shown here is derived from an EMBL/GenBank/DDBJ whole genome shotgun (WGS) entry which is preliminary data.</text>
</comment>
<comment type="domain">
    <text evidence="7">The HXXXXD motif is essential for acyltransferase activity and may constitute the binding site for the phosphate moiety of the glycerol-3-phosphate.</text>
</comment>
<gene>
    <name evidence="9" type="ORF">NC661_15360</name>
</gene>
<dbReference type="EC" id="2.3.1.51" evidence="7"/>
<evidence type="ECO:0000256" key="2">
    <source>
        <dbReference type="ARBA" id="ARBA00008655"/>
    </source>
</evidence>
<keyword evidence="4 7" id="KW-0808">Transferase</keyword>
<dbReference type="CDD" id="cd07989">
    <property type="entry name" value="LPLAT_AGPAT-like"/>
    <property type="match status" value="1"/>
</dbReference>
<protein>
    <recommendedName>
        <fullName evidence="7">1-acyl-sn-glycerol-3-phosphate acyltransferase</fullName>
        <ecNumber evidence="7">2.3.1.51</ecNumber>
    </recommendedName>
</protein>
<dbReference type="NCBIfam" id="TIGR00530">
    <property type="entry name" value="AGP_acyltrn"/>
    <property type="match status" value="1"/>
</dbReference>
<evidence type="ECO:0000256" key="1">
    <source>
        <dbReference type="ARBA" id="ARBA00005189"/>
    </source>
</evidence>
<dbReference type="Pfam" id="PF01553">
    <property type="entry name" value="Acyltransferase"/>
    <property type="match status" value="1"/>
</dbReference>